<evidence type="ECO:0000256" key="4">
    <source>
        <dbReference type="ARBA" id="ARBA00023277"/>
    </source>
</evidence>
<keyword evidence="4" id="KW-0119">Carbohydrate metabolism</keyword>
<dbReference type="AlphaFoldDB" id="A0A444VV22"/>
<dbReference type="SUPFAM" id="SSF75005">
    <property type="entry name" value="Arabinanase/levansucrase/invertase"/>
    <property type="match status" value="1"/>
</dbReference>
<reference evidence="10 11" key="1">
    <citation type="submission" date="2014-12" db="EMBL/GenBank/DDBJ databases">
        <title>Genome sequence of Flavobacterium anhuiense RCM74.</title>
        <authorList>
            <person name="Kim J.F."/>
            <person name="Song J.Y."/>
            <person name="Kwak M.-J."/>
            <person name="Lee S.-W."/>
        </authorList>
    </citation>
    <scope>NUCLEOTIDE SEQUENCE [LARGE SCALE GENOMIC DNA]</scope>
    <source>
        <strain evidence="10 11">RCM74</strain>
    </source>
</reference>
<organism evidence="10 11">
    <name type="scientific">Flavobacterium anhuiense</name>
    <dbReference type="NCBI Taxonomy" id="459526"/>
    <lineage>
        <taxon>Bacteria</taxon>
        <taxon>Pseudomonadati</taxon>
        <taxon>Bacteroidota</taxon>
        <taxon>Flavobacteriia</taxon>
        <taxon>Flavobacteriales</taxon>
        <taxon>Flavobacteriaceae</taxon>
        <taxon>Flavobacterium</taxon>
    </lineage>
</organism>
<dbReference type="CDD" id="cd18618">
    <property type="entry name" value="GH43_Xsa43E-like"/>
    <property type="match status" value="1"/>
</dbReference>
<sequence length="324" mass="36503">MKTKMKNTGKILFVLLCNLFTANTEAQNPIIKDIFTADPAPLVHKGTLYLYTGHDVATQEDTNYKMADWHVFSTTNMKDWKDHGALLSPSTFSWATGDAYAAQCIERDGKFYWFVSTFHKKDEVSQGGAAIGVAVSDSPIGPFKDAIGKALITNEMTTDMKYGWDDIDPTVFIDDDGQAYMFWGNGSCKWVKLKKNMIEMDGKITTFTPKNYIEGPWVYKRKGLYYLVYASAGTKPEMIEYCTAKSITGPWKYQGIIQENVPNSFTTHPGIIDYKGKSYFFYHNGSLPTGGSYRRSICVDYMHYNKDGTIQKIIQTTEGVSSVK</sequence>
<evidence type="ECO:0000256" key="3">
    <source>
        <dbReference type="ARBA" id="ARBA00022801"/>
    </source>
</evidence>
<dbReference type="EMBL" id="JUIV01000015">
    <property type="protein sequence ID" value="RYJ37541.1"/>
    <property type="molecule type" value="Genomic_DNA"/>
</dbReference>
<dbReference type="GO" id="GO:0045493">
    <property type="term" value="P:xylan catabolic process"/>
    <property type="evidence" value="ECO:0007669"/>
    <property type="project" value="UniProtKB-KW"/>
</dbReference>
<keyword evidence="2" id="KW-0624">Polysaccharide degradation</keyword>
<evidence type="ECO:0000256" key="7">
    <source>
        <dbReference type="PIRSR" id="PIRSR606710-2"/>
    </source>
</evidence>
<dbReference type="Proteomes" id="UP000290433">
    <property type="component" value="Unassembled WGS sequence"/>
</dbReference>
<proteinExistence type="inferred from homology"/>
<comment type="caution">
    <text evidence="10">The sequence shown here is derived from an EMBL/GenBank/DDBJ whole genome shotgun (WGS) entry which is preliminary data.</text>
</comment>
<dbReference type="InterPro" id="IPR023296">
    <property type="entry name" value="Glyco_hydro_beta-prop_sf"/>
</dbReference>
<keyword evidence="2" id="KW-0858">Xylan degradation</keyword>
<keyword evidence="9" id="KW-0732">Signal</keyword>
<comment type="similarity">
    <text evidence="1 8">Belongs to the glycosyl hydrolase 43 family.</text>
</comment>
<evidence type="ECO:0000256" key="2">
    <source>
        <dbReference type="ARBA" id="ARBA00022651"/>
    </source>
</evidence>
<name>A0A444VV22_9FLAO</name>
<evidence type="ECO:0000256" key="8">
    <source>
        <dbReference type="RuleBase" id="RU361187"/>
    </source>
</evidence>
<evidence type="ECO:0000256" key="1">
    <source>
        <dbReference type="ARBA" id="ARBA00009865"/>
    </source>
</evidence>
<dbReference type="GO" id="GO:0004553">
    <property type="term" value="F:hydrolase activity, hydrolyzing O-glycosyl compounds"/>
    <property type="evidence" value="ECO:0007669"/>
    <property type="project" value="InterPro"/>
</dbReference>
<evidence type="ECO:0000256" key="5">
    <source>
        <dbReference type="ARBA" id="ARBA00023295"/>
    </source>
</evidence>
<evidence type="ECO:0000313" key="10">
    <source>
        <dbReference type="EMBL" id="RYJ37541.1"/>
    </source>
</evidence>
<keyword evidence="5 8" id="KW-0326">Glycosidase</keyword>
<evidence type="ECO:0000313" key="11">
    <source>
        <dbReference type="Proteomes" id="UP000290433"/>
    </source>
</evidence>
<evidence type="ECO:0000256" key="9">
    <source>
        <dbReference type="SAM" id="SignalP"/>
    </source>
</evidence>
<dbReference type="Gene3D" id="2.115.10.20">
    <property type="entry name" value="Glycosyl hydrolase domain, family 43"/>
    <property type="match status" value="1"/>
</dbReference>
<feature type="signal peptide" evidence="9">
    <location>
        <begin position="1"/>
        <end position="26"/>
    </location>
</feature>
<feature type="active site" description="Proton acceptor" evidence="6">
    <location>
        <position position="38"/>
    </location>
</feature>
<dbReference type="InterPro" id="IPR052176">
    <property type="entry name" value="Glycosyl_Hydrlase_43_Enz"/>
</dbReference>
<protein>
    <submittedName>
        <fullName evidence="10">Glycoside hydrolase family protein</fullName>
    </submittedName>
</protein>
<keyword evidence="3 8" id="KW-0378">Hydrolase</keyword>
<dbReference type="InterPro" id="IPR006710">
    <property type="entry name" value="Glyco_hydro_43"/>
</dbReference>
<dbReference type="Pfam" id="PF04616">
    <property type="entry name" value="Glyco_hydro_43"/>
    <property type="match status" value="1"/>
</dbReference>
<gene>
    <name evidence="10" type="ORF">NU08_3533</name>
</gene>
<dbReference type="PANTHER" id="PTHR43772">
    <property type="entry name" value="ENDO-1,4-BETA-XYLANASE"/>
    <property type="match status" value="1"/>
</dbReference>
<feature type="site" description="Important for catalytic activity, responsible for pKa modulation of the active site Glu and correct orientation of both the proton donor and substrate" evidence="7">
    <location>
        <position position="168"/>
    </location>
</feature>
<evidence type="ECO:0000256" key="6">
    <source>
        <dbReference type="PIRSR" id="PIRSR606710-1"/>
    </source>
</evidence>
<accession>A0A444VV22</accession>
<dbReference type="PANTHER" id="PTHR43772:SF2">
    <property type="entry name" value="PUTATIVE (AFU_ORTHOLOGUE AFUA_2G04480)-RELATED"/>
    <property type="match status" value="1"/>
</dbReference>
<feature type="chain" id="PRO_5019097604" evidence="9">
    <location>
        <begin position="27"/>
        <end position="324"/>
    </location>
</feature>
<feature type="active site" description="Proton donor" evidence="6">
    <location>
        <position position="214"/>
    </location>
</feature>